<protein>
    <recommendedName>
        <fullName evidence="3">Transposase</fullName>
    </recommendedName>
</protein>
<dbReference type="EMBL" id="JAGILA010000010">
    <property type="protein sequence ID" value="MBP2239027.1"/>
    <property type="molecule type" value="Genomic_DNA"/>
</dbReference>
<reference evidence="1 2" key="1">
    <citation type="submission" date="2021-03" db="EMBL/GenBank/DDBJ databases">
        <title>Genomic Encyclopedia of Type Strains, Phase IV (KMG-IV): sequencing the most valuable type-strain genomes for metagenomic binning, comparative biology and taxonomic classification.</title>
        <authorList>
            <person name="Goeker M."/>
        </authorList>
    </citation>
    <scope>NUCLEOTIDE SEQUENCE [LARGE SCALE GENOMIC DNA]</scope>
    <source>
        <strain evidence="1 2">DSM 13372</strain>
    </source>
</reference>
<evidence type="ECO:0000313" key="1">
    <source>
        <dbReference type="EMBL" id="MBP2239027.1"/>
    </source>
</evidence>
<sequence>MSSVVRKSSGVLKKSRLKQPEALVQSSYRKEIESMMGEQSVMQEELFYGFSLEQHVPADHLLRAIDRFVDLSGVRQHLAP</sequence>
<evidence type="ECO:0000313" key="2">
    <source>
        <dbReference type="Proteomes" id="UP000730739"/>
    </source>
</evidence>
<evidence type="ECO:0008006" key="3">
    <source>
        <dbReference type="Google" id="ProtNLM"/>
    </source>
</evidence>
<name>A0ABS4RB32_9HYPH</name>
<proteinExistence type="predicted"/>
<keyword evidence="2" id="KW-1185">Reference proteome</keyword>
<dbReference type="Proteomes" id="UP000730739">
    <property type="component" value="Unassembled WGS sequence"/>
</dbReference>
<organism evidence="1 2">
    <name type="scientific">Sinorhizobium kostiense</name>
    <dbReference type="NCBI Taxonomy" id="76747"/>
    <lineage>
        <taxon>Bacteria</taxon>
        <taxon>Pseudomonadati</taxon>
        <taxon>Pseudomonadota</taxon>
        <taxon>Alphaproteobacteria</taxon>
        <taxon>Hyphomicrobiales</taxon>
        <taxon>Rhizobiaceae</taxon>
        <taxon>Sinorhizobium/Ensifer group</taxon>
        <taxon>Sinorhizobium</taxon>
    </lineage>
</organism>
<gene>
    <name evidence="1" type="ORF">J2Z31_005568</name>
</gene>
<accession>A0ABS4RB32</accession>
<comment type="caution">
    <text evidence="1">The sequence shown here is derived from an EMBL/GenBank/DDBJ whole genome shotgun (WGS) entry which is preliminary data.</text>
</comment>